<dbReference type="Proteomes" id="UP000228380">
    <property type="component" value="Chromosome 2"/>
</dbReference>
<protein>
    <submittedName>
        <fullName evidence="2">Uncharacterized protein LOC120109946 isoform X1</fullName>
    </submittedName>
</protein>
<gene>
    <name evidence="2" type="primary">LOC120109946</name>
</gene>
<organism evidence="1 2">
    <name type="scientific">Phoenix dactylifera</name>
    <name type="common">Date palm</name>
    <dbReference type="NCBI Taxonomy" id="42345"/>
    <lineage>
        <taxon>Eukaryota</taxon>
        <taxon>Viridiplantae</taxon>
        <taxon>Streptophyta</taxon>
        <taxon>Embryophyta</taxon>
        <taxon>Tracheophyta</taxon>
        <taxon>Spermatophyta</taxon>
        <taxon>Magnoliopsida</taxon>
        <taxon>Liliopsida</taxon>
        <taxon>Arecaceae</taxon>
        <taxon>Coryphoideae</taxon>
        <taxon>Phoeniceae</taxon>
        <taxon>Phoenix</taxon>
    </lineage>
</organism>
<reference evidence="1" key="1">
    <citation type="journal article" date="2019" name="Nat. Commun.">
        <title>Genome-wide association mapping of date palm fruit traits.</title>
        <authorList>
            <person name="Hazzouri K.M."/>
            <person name="Gros-Balthazard M."/>
            <person name="Flowers J.M."/>
            <person name="Copetti D."/>
            <person name="Lemansour A."/>
            <person name="Lebrun M."/>
            <person name="Masmoudi K."/>
            <person name="Ferrand S."/>
            <person name="Dhar M.I."/>
            <person name="Fresquez Z.A."/>
            <person name="Rosas U."/>
            <person name="Zhang J."/>
            <person name="Talag J."/>
            <person name="Lee S."/>
            <person name="Kudrna D."/>
            <person name="Powell R.F."/>
            <person name="Leitch I.J."/>
            <person name="Krueger R.R."/>
            <person name="Wing R.A."/>
            <person name="Amiri K.M.A."/>
            <person name="Purugganan M.D."/>
        </authorList>
    </citation>
    <scope>NUCLEOTIDE SEQUENCE [LARGE SCALE GENOMIC DNA]</scope>
    <source>
        <strain evidence="1">cv. Khalas</strain>
    </source>
</reference>
<evidence type="ECO:0000313" key="2">
    <source>
        <dbReference type="RefSeq" id="XP_038979716.1"/>
    </source>
</evidence>
<sequence length="111" mass="12277">MTDSPTGTSRPRMLIQGSLERMGIIMKCIIFKAEHKTVLATTTTRKFPATSALMVLFQTKNVDTGPLEQMGIVMKSVIFKAEHKTVFATTPARKFSATFLLSWSCRACKCG</sequence>
<accession>A0A8B8ZZH6</accession>
<keyword evidence="1" id="KW-1185">Reference proteome</keyword>
<dbReference type="KEGG" id="pda:120109946"/>
<name>A0A8B8ZZH6_PHODC</name>
<proteinExistence type="predicted"/>
<evidence type="ECO:0000313" key="1">
    <source>
        <dbReference type="Proteomes" id="UP000228380"/>
    </source>
</evidence>
<dbReference type="GeneID" id="120109946"/>
<reference evidence="2" key="2">
    <citation type="submission" date="2025-08" db="UniProtKB">
        <authorList>
            <consortium name="RefSeq"/>
        </authorList>
    </citation>
    <scope>IDENTIFICATION</scope>
    <source>
        <tissue evidence="2">Young leaves</tissue>
    </source>
</reference>
<dbReference type="AlphaFoldDB" id="A0A8B8ZZH6"/>
<dbReference type="RefSeq" id="XP_038979716.1">
    <property type="nucleotide sequence ID" value="XM_039123788.1"/>
</dbReference>